<accession>A0A1G8XQD9</accession>
<proteinExistence type="predicted"/>
<protein>
    <submittedName>
        <fullName evidence="1">DUF2304 domain-containing protein</fullName>
    </submittedName>
</protein>
<dbReference type="Proteomes" id="UP000286288">
    <property type="component" value="Unassembled WGS sequence"/>
</dbReference>
<name>A0A1G8XQD9_ENTCA</name>
<dbReference type="InterPro" id="IPR019277">
    <property type="entry name" value="DUF2304"/>
</dbReference>
<dbReference type="Pfam" id="PF10066">
    <property type="entry name" value="DUF2304"/>
    <property type="match status" value="1"/>
</dbReference>
<gene>
    <name evidence="1" type="ORF">DW084_18350</name>
</gene>
<evidence type="ECO:0000313" key="1">
    <source>
        <dbReference type="EMBL" id="RHK01609.1"/>
    </source>
</evidence>
<dbReference type="AlphaFoldDB" id="A0A1G8XQD9"/>
<dbReference type="OrthoDB" id="2242954at2"/>
<comment type="caution">
    <text evidence="1">The sequence shown here is derived from an EMBL/GenBank/DDBJ whole genome shotgun (WGS) entry which is preliminary data.</text>
</comment>
<organism evidence="1 2">
    <name type="scientific">Enterococcus casseliflavus</name>
    <name type="common">Enterococcus flavescens</name>
    <dbReference type="NCBI Taxonomy" id="37734"/>
    <lineage>
        <taxon>Bacteria</taxon>
        <taxon>Bacillati</taxon>
        <taxon>Bacillota</taxon>
        <taxon>Bacilli</taxon>
        <taxon>Lactobacillales</taxon>
        <taxon>Enterococcaceae</taxon>
        <taxon>Enterococcus</taxon>
    </lineage>
</organism>
<dbReference type="RefSeq" id="WP_074535123.1">
    <property type="nucleotide sequence ID" value="NZ_CABHDD010000003.1"/>
</dbReference>
<sequence length="118" mass="13353">MPVQLQIIAIFLALGFFVLTVYLIRKDHAEVRQMNKWLLLGIIMLIGALFPKVGTTIAHFLGISTLTSLALYSLTAFLLFITLTTSIALINTQRQVKTLTQELSFLKKEIREMKEGEK</sequence>
<reference evidence="1 2" key="1">
    <citation type="submission" date="2018-08" db="EMBL/GenBank/DDBJ databases">
        <title>A genome reference for cultivated species of the human gut microbiota.</title>
        <authorList>
            <person name="Zou Y."/>
            <person name="Xue W."/>
            <person name="Luo G."/>
        </authorList>
    </citation>
    <scope>NUCLEOTIDE SEQUENCE [LARGE SCALE GENOMIC DNA]</scope>
    <source>
        <strain evidence="1 2">AF48-16</strain>
    </source>
</reference>
<evidence type="ECO:0000313" key="2">
    <source>
        <dbReference type="Proteomes" id="UP000286288"/>
    </source>
</evidence>
<dbReference type="EMBL" id="QRMZ01000059">
    <property type="protein sequence ID" value="RHK01609.1"/>
    <property type="molecule type" value="Genomic_DNA"/>
</dbReference>